<keyword evidence="3" id="KW-0479">Metal-binding</keyword>
<dbReference type="GO" id="GO:0046872">
    <property type="term" value="F:metal ion binding"/>
    <property type="evidence" value="ECO:0007669"/>
    <property type="project" value="UniProtKB-KW"/>
</dbReference>
<evidence type="ECO:0000256" key="5">
    <source>
        <dbReference type="ARBA" id="ARBA00023004"/>
    </source>
</evidence>
<name>A0A5A8C9Y3_CAFRO</name>
<keyword evidence="2" id="KW-0831">Ubiquinone biosynthesis</keyword>
<sequence length="199" mass="21617">MPWSKRLLADLRSDHAGETGAVWIYKGAAAAQRLRGHSAEAREFVGQHLESEQQHLDFFDDLLEAQHTTKLLPLWRACGFVLGFAPAMVGEAALFATVEAVETFVEEHYDDQLAYLRSNGEMRSGGHAERHAEGSDGGVAELVRVIAACRDDEVSHKNDAASRGSPREAQPVFVAAAVRAWARVIDAGSRLAVVASRAV</sequence>
<comment type="pathway">
    <text evidence="1">Cofactor biosynthesis; ubiquinone biosynthesis.</text>
</comment>
<dbReference type="InterPro" id="IPR009078">
    <property type="entry name" value="Ferritin-like_SF"/>
</dbReference>
<dbReference type="EMBL" id="VLTN01000048">
    <property type="protein sequence ID" value="KAA0148870.1"/>
    <property type="molecule type" value="Genomic_DNA"/>
</dbReference>
<keyword evidence="9" id="KW-1185">Reference proteome</keyword>
<accession>A0A5A8C9Y3</accession>
<evidence type="ECO:0008006" key="10">
    <source>
        <dbReference type="Google" id="ProtNLM"/>
    </source>
</evidence>
<evidence type="ECO:0000256" key="4">
    <source>
        <dbReference type="ARBA" id="ARBA00023002"/>
    </source>
</evidence>
<evidence type="ECO:0000256" key="1">
    <source>
        <dbReference type="ARBA" id="ARBA00004749"/>
    </source>
</evidence>
<evidence type="ECO:0000256" key="2">
    <source>
        <dbReference type="ARBA" id="ARBA00022688"/>
    </source>
</evidence>
<dbReference type="GO" id="GO:0006744">
    <property type="term" value="P:ubiquinone biosynthetic process"/>
    <property type="evidence" value="ECO:0007669"/>
    <property type="project" value="UniProtKB-KW"/>
</dbReference>
<keyword evidence="6" id="KW-0503">Monooxygenase</keyword>
<keyword evidence="5" id="KW-0408">Iron</keyword>
<dbReference type="GO" id="GO:0008682">
    <property type="term" value="F:3-demethoxyubiquinol 3-hydroxylase activity"/>
    <property type="evidence" value="ECO:0007669"/>
    <property type="project" value="TreeGrafter"/>
</dbReference>
<dbReference type="PANTHER" id="PTHR11237">
    <property type="entry name" value="COENZYME Q10 BIOSYNTHESIS PROTEIN 7"/>
    <property type="match status" value="1"/>
</dbReference>
<dbReference type="PANTHER" id="PTHR11237:SF4">
    <property type="entry name" value="5-DEMETHOXYUBIQUINONE HYDROXYLASE, MITOCHONDRIAL"/>
    <property type="match status" value="1"/>
</dbReference>
<protein>
    <recommendedName>
        <fullName evidence="10">Ubiquinone biosynthesis monooxygenase COQ7</fullName>
    </recommendedName>
</protein>
<dbReference type="InterPro" id="IPR011566">
    <property type="entry name" value="Ubq_synth_Coq7"/>
</dbReference>
<evidence type="ECO:0000256" key="3">
    <source>
        <dbReference type="ARBA" id="ARBA00022723"/>
    </source>
</evidence>
<dbReference type="SUPFAM" id="SSF47240">
    <property type="entry name" value="Ferritin-like"/>
    <property type="match status" value="1"/>
</dbReference>
<dbReference type="AlphaFoldDB" id="A0A5A8C9Y3"/>
<reference evidence="8 9" key="1">
    <citation type="submission" date="2019-07" db="EMBL/GenBank/DDBJ databases">
        <title>Genomes of Cafeteria roenbergensis.</title>
        <authorList>
            <person name="Fischer M.G."/>
            <person name="Hackl T."/>
            <person name="Roman M."/>
        </authorList>
    </citation>
    <scope>NUCLEOTIDE SEQUENCE [LARGE SCALE GENOMIC DNA]</scope>
    <source>
        <strain evidence="8 9">BVI</strain>
    </source>
</reference>
<gene>
    <name evidence="8" type="ORF">FNF29_06344</name>
</gene>
<organism evidence="8 9">
    <name type="scientific">Cafeteria roenbergensis</name>
    <name type="common">Marine flagellate</name>
    <dbReference type="NCBI Taxonomy" id="33653"/>
    <lineage>
        <taxon>Eukaryota</taxon>
        <taxon>Sar</taxon>
        <taxon>Stramenopiles</taxon>
        <taxon>Bigyra</taxon>
        <taxon>Opalozoa</taxon>
        <taxon>Bicosoecida</taxon>
        <taxon>Cafeteriaceae</taxon>
        <taxon>Cafeteria</taxon>
    </lineage>
</organism>
<keyword evidence="7" id="KW-0472">Membrane</keyword>
<comment type="caution">
    <text evidence="8">The sequence shown here is derived from an EMBL/GenBank/DDBJ whole genome shotgun (WGS) entry which is preliminary data.</text>
</comment>
<evidence type="ECO:0000256" key="7">
    <source>
        <dbReference type="ARBA" id="ARBA00023136"/>
    </source>
</evidence>
<keyword evidence="4" id="KW-0560">Oxidoreductase</keyword>
<dbReference type="Proteomes" id="UP000323011">
    <property type="component" value="Unassembled WGS sequence"/>
</dbReference>
<proteinExistence type="predicted"/>
<dbReference type="Pfam" id="PF03232">
    <property type="entry name" value="COQ7"/>
    <property type="match status" value="1"/>
</dbReference>
<evidence type="ECO:0000313" key="8">
    <source>
        <dbReference type="EMBL" id="KAA0148870.1"/>
    </source>
</evidence>
<evidence type="ECO:0000313" key="9">
    <source>
        <dbReference type="Proteomes" id="UP000323011"/>
    </source>
</evidence>
<dbReference type="OMA" id="ENEMPLF"/>
<dbReference type="GO" id="GO:0005743">
    <property type="term" value="C:mitochondrial inner membrane"/>
    <property type="evidence" value="ECO:0007669"/>
    <property type="project" value="TreeGrafter"/>
</dbReference>
<evidence type="ECO:0000256" key="6">
    <source>
        <dbReference type="ARBA" id="ARBA00023033"/>
    </source>
</evidence>